<dbReference type="SUPFAM" id="SSF52964">
    <property type="entry name" value="TolB, N-terminal domain"/>
    <property type="match status" value="1"/>
</dbReference>
<dbReference type="PANTHER" id="PTHR36842:SF1">
    <property type="entry name" value="PROTEIN TOLB"/>
    <property type="match status" value="1"/>
</dbReference>
<dbReference type="Proteomes" id="UP000198346">
    <property type="component" value="Unassembled WGS sequence"/>
</dbReference>
<evidence type="ECO:0000259" key="5">
    <source>
        <dbReference type="Pfam" id="PF04052"/>
    </source>
</evidence>
<comment type="subcellular location">
    <subcellularLocation>
        <location evidence="1 4">Periplasm</location>
    </subcellularLocation>
</comment>
<keyword evidence="2 4" id="KW-0732">Signal</keyword>
<dbReference type="Gene3D" id="2.120.10.30">
    <property type="entry name" value="TolB, C-terminal domain"/>
    <property type="match status" value="1"/>
</dbReference>
<proteinExistence type="inferred from homology"/>
<dbReference type="NCBIfam" id="TIGR02800">
    <property type="entry name" value="propeller_TolB"/>
    <property type="match status" value="1"/>
</dbReference>
<dbReference type="GO" id="GO:0017038">
    <property type="term" value="P:protein import"/>
    <property type="evidence" value="ECO:0007669"/>
    <property type="project" value="InterPro"/>
</dbReference>
<evidence type="ECO:0000313" key="7">
    <source>
        <dbReference type="Proteomes" id="UP000198346"/>
    </source>
</evidence>
<evidence type="ECO:0000256" key="4">
    <source>
        <dbReference type="HAMAP-Rule" id="MF_00671"/>
    </source>
</evidence>
<reference evidence="6 7" key="1">
    <citation type="submission" date="2017-07" db="EMBL/GenBank/DDBJ databases">
        <authorList>
            <person name="Sun Z.S."/>
            <person name="Albrecht U."/>
            <person name="Echele G."/>
            <person name="Lee C.C."/>
        </authorList>
    </citation>
    <scope>NUCLEOTIDE SEQUENCE [LARGE SCALE GENOMIC DNA]</scope>
    <source>
        <strain evidence="6 7">CGMCC 1.12710</strain>
    </source>
</reference>
<keyword evidence="7" id="KW-1185">Reference proteome</keyword>
<accession>A0A239PZ36</accession>
<sequence precursor="true">MSKTFRLLLSLVALLAAAAAPFAASARVRIDVTQGNIEPMPIAVPDFIATSAPMSDLARDITDVVKADLDRSGLFAVIDPRAYIENLESVNVRPRFPDWRLINAQVLVVAETRDLADGRIEVATRVWDVYAGEQLGAVAFKTPADNWRRAAHKVADFVYKSLTGEDGYFDTRVVFVHETGPKDNRVKRLMIMDQDGANPTFLTDGLSYQALTPRFSPTQQQITYMALFQNRPGQVYLFNIETGEQEQLGSFRGMTFAPRFTPDGARVLMSMERGGNSDVFMMDLATRRLTRLTDNPAIDVSPSMSPDGRRIAFASDRGGSQQIYVMNADGSNQRRITFGEGRYQTPVWSPRGDLIAFTRQYQGRFYIGVIRPDGTGERLLTESYLDEGPTWAPNGRVIMFYRQTPTNRDGSGGTSALWSIDLTGQNLRRIPTPGDASDPAWSPLLP</sequence>
<dbReference type="InterPro" id="IPR011042">
    <property type="entry name" value="6-blade_b-propeller_TolB-like"/>
</dbReference>
<dbReference type="AlphaFoldDB" id="A0A239PZ36"/>
<dbReference type="Pfam" id="PF04052">
    <property type="entry name" value="TolB_N"/>
    <property type="match status" value="1"/>
</dbReference>
<feature type="chain" id="PRO_5013415418" description="Tol-Pal system protein TolB" evidence="4">
    <location>
        <begin position="27"/>
        <end position="446"/>
    </location>
</feature>
<name>A0A239PZ36_9PROT</name>
<dbReference type="HAMAP" id="MF_00671">
    <property type="entry name" value="TolB"/>
    <property type="match status" value="1"/>
</dbReference>
<evidence type="ECO:0000256" key="2">
    <source>
        <dbReference type="ARBA" id="ARBA00022729"/>
    </source>
</evidence>
<evidence type="ECO:0000256" key="1">
    <source>
        <dbReference type="ARBA" id="ARBA00004418"/>
    </source>
</evidence>
<comment type="subunit">
    <text evidence="4">The Tol-Pal system is composed of five core proteins: the inner membrane proteins TolA, TolQ and TolR, the periplasmic protein TolB and the outer membrane protein Pal. They form a network linking the inner and outer membranes and the peptidoglycan layer.</text>
</comment>
<keyword evidence="4" id="KW-0132">Cell division</keyword>
<evidence type="ECO:0000313" key="6">
    <source>
        <dbReference type="EMBL" id="SNT75338.1"/>
    </source>
</evidence>
<organism evidence="6 7">
    <name type="scientific">Amphiplicatus metriothermophilus</name>
    <dbReference type="NCBI Taxonomy" id="1519374"/>
    <lineage>
        <taxon>Bacteria</taxon>
        <taxon>Pseudomonadati</taxon>
        <taxon>Pseudomonadota</taxon>
        <taxon>Alphaproteobacteria</taxon>
        <taxon>Parvularculales</taxon>
        <taxon>Parvularculaceae</taxon>
        <taxon>Amphiplicatus</taxon>
    </lineage>
</organism>
<feature type="domain" description="TolB N-terminal" evidence="5">
    <location>
        <begin position="28"/>
        <end position="135"/>
    </location>
</feature>
<dbReference type="OrthoDB" id="9802240at2"/>
<feature type="signal peptide" evidence="4">
    <location>
        <begin position="1"/>
        <end position="26"/>
    </location>
</feature>
<dbReference type="GO" id="GO:0042597">
    <property type="term" value="C:periplasmic space"/>
    <property type="evidence" value="ECO:0007669"/>
    <property type="project" value="UniProtKB-SubCell"/>
</dbReference>
<dbReference type="SUPFAM" id="SSF69304">
    <property type="entry name" value="Tricorn protease N-terminal domain"/>
    <property type="match status" value="1"/>
</dbReference>
<protein>
    <recommendedName>
        <fullName evidence="4">Tol-Pal system protein TolB</fullName>
    </recommendedName>
</protein>
<dbReference type="RefSeq" id="WP_089413112.1">
    <property type="nucleotide sequence ID" value="NZ_FZQA01000008.1"/>
</dbReference>
<dbReference type="Pfam" id="PF26549">
    <property type="entry name" value="Tricorn_N"/>
    <property type="match status" value="1"/>
</dbReference>
<keyword evidence="3 4" id="KW-0574">Periplasm</keyword>
<comment type="similarity">
    <text evidence="4">Belongs to the TolB family.</text>
</comment>
<dbReference type="GO" id="GO:0051301">
    <property type="term" value="P:cell division"/>
    <property type="evidence" value="ECO:0007669"/>
    <property type="project" value="UniProtKB-UniRule"/>
</dbReference>
<dbReference type="InterPro" id="IPR007195">
    <property type="entry name" value="TolB_N"/>
</dbReference>
<dbReference type="EMBL" id="FZQA01000008">
    <property type="protein sequence ID" value="SNT75338.1"/>
    <property type="molecule type" value="Genomic_DNA"/>
</dbReference>
<gene>
    <name evidence="4" type="primary">tolB</name>
    <name evidence="6" type="ORF">SAMN06297382_2679</name>
</gene>
<dbReference type="PANTHER" id="PTHR36842">
    <property type="entry name" value="PROTEIN TOLB HOMOLOG"/>
    <property type="match status" value="1"/>
</dbReference>
<dbReference type="Gene3D" id="3.40.50.10070">
    <property type="entry name" value="TolB, N-terminal domain"/>
    <property type="match status" value="1"/>
</dbReference>
<comment type="function">
    <text evidence="4">Part of the Tol-Pal system, which plays a role in outer membrane invagination during cell division and is important for maintaining outer membrane integrity.</text>
</comment>
<evidence type="ECO:0000256" key="3">
    <source>
        <dbReference type="ARBA" id="ARBA00022764"/>
    </source>
</evidence>
<keyword evidence="4" id="KW-0131">Cell cycle</keyword>
<dbReference type="InterPro" id="IPR014167">
    <property type="entry name" value="Tol-Pal_TolB"/>
</dbReference>